<reference evidence="2" key="2">
    <citation type="submission" date="2019-06" db="EMBL/GenBank/DDBJ databases">
        <title>Genomics analysis of Aphanomyces spp. identifies a new class of oomycete effector associated with host adaptation.</title>
        <authorList>
            <person name="Gaulin E."/>
        </authorList>
    </citation>
    <scope>NUCLEOTIDE SEQUENCE</scope>
    <source>
        <strain evidence="2">CBS 578.67</strain>
    </source>
</reference>
<organism evidence="3 4">
    <name type="scientific">Aphanomyces stellatus</name>
    <dbReference type="NCBI Taxonomy" id="120398"/>
    <lineage>
        <taxon>Eukaryota</taxon>
        <taxon>Sar</taxon>
        <taxon>Stramenopiles</taxon>
        <taxon>Oomycota</taxon>
        <taxon>Saprolegniomycetes</taxon>
        <taxon>Saprolegniales</taxon>
        <taxon>Verrucalvaceae</taxon>
        <taxon>Aphanomyces</taxon>
    </lineage>
</organism>
<feature type="compositionally biased region" description="Polar residues" evidence="1">
    <location>
        <begin position="64"/>
        <end position="87"/>
    </location>
</feature>
<evidence type="ECO:0000256" key="1">
    <source>
        <dbReference type="SAM" id="MobiDB-lite"/>
    </source>
</evidence>
<feature type="compositionally biased region" description="Basic and acidic residues" evidence="1">
    <location>
        <begin position="88"/>
        <end position="99"/>
    </location>
</feature>
<keyword evidence="4" id="KW-1185">Reference proteome</keyword>
<feature type="region of interest" description="Disordered" evidence="1">
    <location>
        <begin position="24"/>
        <end position="114"/>
    </location>
</feature>
<evidence type="ECO:0000313" key="4">
    <source>
        <dbReference type="Proteomes" id="UP000332933"/>
    </source>
</evidence>
<evidence type="ECO:0000313" key="3">
    <source>
        <dbReference type="EMBL" id="VFT94370.1"/>
    </source>
</evidence>
<proteinExistence type="predicted"/>
<accession>A0A485LA04</accession>
<dbReference type="EMBL" id="CAADRA010006229">
    <property type="protein sequence ID" value="VFT94370.1"/>
    <property type="molecule type" value="Genomic_DNA"/>
</dbReference>
<name>A0A485LA04_9STRA</name>
<gene>
    <name evidence="3" type="primary">Aste57867_17619</name>
    <name evidence="2" type="ORF">As57867_017559</name>
    <name evidence="3" type="ORF">ASTE57867_17619</name>
</gene>
<protein>
    <submittedName>
        <fullName evidence="3">Aste57867_17619 protein</fullName>
    </submittedName>
</protein>
<dbReference type="EMBL" id="VJMH01006208">
    <property type="protein sequence ID" value="KAF0691081.1"/>
    <property type="molecule type" value="Genomic_DNA"/>
</dbReference>
<evidence type="ECO:0000313" key="2">
    <source>
        <dbReference type="EMBL" id="KAF0691081.1"/>
    </source>
</evidence>
<dbReference type="Proteomes" id="UP000332933">
    <property type="component" value="Unassembled WGS sequence"/>
</dbReference>
<reference evidence="3 4" key="1">
    <citation type="submission" date="2019-03" db="EMBL/GenBank/DDBJ databases">
        <authorList>
            <person name="Gaulin E."/>
            <person name="Dumas B."/>
        </authorList>
    </citation>
    <scope>NUCLEOTIDE SEQUENCE [LARGE SCALE GENOMIC DNA]</scope>
    <source>
        <strain evidence="3">CBS 568.67</strain>
    </source>
</reference>
<feature type="compositionally biased region" description="Polar residues" evidence="1">
    <location>
        <begin position="101"/>
        <end position="113"/>
    </location>
</feature>
<dbReference type="AlphaFoldDB" id="A0A485LA04"/>
<sequence length="201" mass="22360">MNTVAPSIDEREVVRLGIDHVAMHANDSDEESDEGDLGCNVMDNGVDRDDSNSDTQDGFIGRIPTTTRPQAHQQNTSHNDGSGTRTNMKPEAKSEDIVPKDSSQIGHTNVRQMKSTKKIPKFPMFYINSAFQTLYSQAVFPSLPRNIELDDEVLPPTSMISHTRFVQTRSSQDKAFQVSWGIARALVDTCFCVPVQSDFPQ</sequence>